<dbReference type="GO" id="GO:0005737">
    <property type="term" value="C:cytoplasm"/>
    <property type="evidence" value="ECO:0007669"/>
    <property type="project" value="InterPro"/>
</dbReference>
<keyword evidence="3" id="KW-0547">Nucleotide-binding</keyword>
<dbReference type="AlphaFoldDB" id="X1N372"/>
<dbReference type="SUPFAM" id="SSF53244">
    <property type="entry name" value="MurD-like peptide ligases, peptide-binding domain"/>
    <property type="match status" value="1"/>
</dbReference>
<evidence type="ECO:0000256" key="3">
    <source>
        <dbReference type="ARBA" id="ARBA00022741"/>
    </source>
</evidence>
<evidence type="ECO:0000256" key="1">
    <source>
        <dbReference type="ARBA" id="ARBA00022490"/>
    </source>
</evidence>
<evidence type="ECO:0000256" key="2">
    <source>
        <dbReference type="ARBA" id="ARBA00022598"/>
    </source>
</evidence>
<evidence type="ECO:0000259" key="5">
    <source>
        <dbReference type="Pfam" id="PF02875"/>
    </source>
</evidence>
<evidence type="ECO:0000256" key="4">
    <source>
        <dbReference type="ARBA" id="ARBA00022840"/>
    </source>
</evidence>
<evidence type="ECO:0000313" key="6">
    <source>
        <dbReference type="EMBL" id="GAI21320.1"/>
    </source>
</evidence>
<dbReference type="GO" id="GO:0008360">
    <property type="term" value="P:regulation of cell shape"/>
    <property type="evidence" value="ECO:0007669"/>
    <property type="project" value="InterPro"/>
</dbReference>
<dbReference type="PANTHER" id="PTHR43692">
    <property type="entry name" value="UDP-N-ACETYLMURAMOYLALANINE--D-GLUTAMATE LIGASE"/>
    <property type="match status" value="1"/>
</dbReference>
<gene>
    <name evidence="6" type="ORF">S06H3_29465</name>
</gene>
<keyword evidence="1" id="KW-0963">Cytoplasm</keyword>
<organism evidence="6">
    <name type="scientific">marine sediment metagenome</name>
    <dbReference type="NCBI Taxonomy" id="412755"/>
    <lineage>
        <taxon>unclassified sequences</taxon>
        <taxon>metagenomes</taxon>
        <taxon>ecological metagenomes</taxon>
    </lineage>
</organism>
<dbReference type="EMBL" id="BARV01017263">
    <property type="protein sequence ID" value="GAI21320.1"/>
    <property type="molecule type" value="Genomic_DNA"/>
</dbReference>
<dbReference type="GO" id="GO:0008764">
    <property type="term" value="F:UDP-N-acetylmuramoylalanine-D-glutamate ligase activity"/>
    <property type="evidence" value="ECO:0007669"/>
    <property type="project" value="InterPro"/>
</dbReference>
<comment type="caution">
    <text evidence="6">The sequence shown here is derived from an EMBL/GenBank/DDBJ whole genome shotgun (WGS) entry which is preliminary data.</text>
</comment>
<dbReference type="Gene3D" id="3.90.190.20">
    <property type="entry name" value="Mur ligase, C-terminal domain"/>
    <property type="match status" value="1"/>
</dbReference>
<keyword evidence="2" id="KW-0436">Ligase</keyword>
<protein>
    <recommendedName>
        <fullName evidence="5">Mur ligase C-terminal domain-containing protein</fullName>
    </recommendedName>
</protein>
<dbReference type="GO" id="GO:0051301">
    <property type="term" value="P:cell division"/>
    <property type="evidence" value="ECO:0007669"/>
    <property type="project" value="InterPro"/>
</dbReference>
<dbReference type="GO" id="GO:0005524">
    <property type="term" value="F:ATP binding"/>
    <property type="evidence" value="ECO:0007669"/>
    <property type="project" value="UniProtKB-KW"/>
</dbReference>
<accession>X1N372</accession>
<dbReference type="InterPro" id="IPR004101">
    <property type="entry name" value="Mur_ligase_C"/>
</dbReference>
<dbReference type="InterPro" id="IPR036615">
    <property type="entry name" value="Mur_ligase_C_dom_sf"/>
</dbReference>
<reference evidence="6" key="1">
    <citation type="journal article" date="2014" name="Front. Microbiol.">
        <title>High frequency of phylogenetically diverse reductive dehalogenase-homologous genes in deep subseafloor sedimentary metagenomes.</title>
        <authorList>
            <person name="Kawai M."/>
            <person name="Futagami T."/>
            <person name="Toyoda A."/>
            <person name="Takaki Y."/>
            <person name="Nishi S."/>
            <person name="Hori S."/>
            <person name="Arai W."/>
            <person name="Tsubouchi T."/>
            <person name="Morono Y."/>
            <person name="Uchiyama I."/>
            <person name="Ito T."/>
            <person name="Fujiyama A."/>
            <person name="Inagaki F."/>
            <person name="Takami H."/>
        </authorList>
    </citation>
    <scope>NUCLEOTIDE SEQUENCE</scope>
    <source>
        <strain evidence="6">Expedition CK06-06</strain>
    </source>
</reference>
<sequence length="170" mass="19337">MLNIPKKKIREAIKSFKPLPHRLEFVGKYKGIEFYNDSLATVPQAVEAALESLENNKVKTLILGGCDQGSIDFTSLAKKILESRIRTLIFLSPGTAEIIWQKILSLKTKKRSSPEAFFVSSMKEAVKIAYQKTKKGEICLLSPASPSFNLFRDYKERGNLFKKYVKKYAR</sequence>
<dbReference type="InterPro" id="IPR005762">
    <property type="entry name" value="MurD"/>
</dbReference>
<feature type="domain" description="Mur ligase C-terminal" evidence="5">
    <location>
        <begin position="21"/>
        <end position="144"/>
    </location>
</feature>
<name>X1N372_9ZZZZ</name>
<proteinExistence type="predicted"/>
<dbReference type="PANTHER" id="PTHR43692:SF1">
    <property type="entry name" value="UDP-N-ACETYLMURAMOYLALANINE--D-GLUTAMATE LIGASE"/>
    <property type="match status" value="1"/>
</dbReference>
<dbReference type="Pfam" id="PF02875">
    <property type="entry name" value="Mur_ligase_C"/>
    <property type="match status" value="1"/>
</dbReference>
<keyword evidence="4" id="KW-0067">ATP-binding</keyword>